<evidence type="ECO:0000256" key="9">
    <source>
        <dbReference type="ARBA" id="ARBA00070517"/>
    </source>
</evidence>
<evidence type="ECO:0000256" key="2">
    <source>
        <dbReference type="ARBA" id="ARBA00006171"/>
    </source>
</evidence>
<dbReference type="InterPro" id="IPR045228">
    <property type="entry name" value="Gpp1/Gpp2-like"/>
</dbReference>
<reference evidence="13" key="2">
    <citation type="submission" date="2025-08" db="UniProtKB">
        <authorList>
            <consortium name="Ensembl"/>
        </authorList>
    </citation>
    <scope>IDENTIFICATION</scope>
</reference>
<dbReference type="Proteomes" id="UP000265120">
    <property type="component" value="Chromosome 14"/>
</dbReference>
<dbReference type="GeneTree" id="ENSGT00390000014753"/>
<dbReference type="Gene3D" id="1.10.150.240">
    <property type="entry name" value="Putative phosphatase, domain 2"/>
    <property type="match status" value="1"/>
</dbReference>
<reference evidence="13 14" key="1">
    <citation type="journal article" date="2014" name="Nat. Genet.">
        <title>Whole-genome sequence of a flatfish provides insights into ZW sex chromosome evolution and adaptation to a benthic lifestyle.</title>
        <authorList>
            <person name="Chen S."/>
            <person name="Zhang G."/>
            <person name="Shao C."/>
            <person name="Huang Q."/>
            <person name="Liu G."/>
            <person name="Zhang P."/>
            <person name="Song W."/>
            <person name="An N."/>
            <person name="Chalopin D."/>
            <person name="Volff J.N."/>
            <person name="Hong Y."/>
            <person name="Li Q."/>
            <person name="Sha Z."/>
            <person name="Zhou H."/>
            <person name="Xie M."/>
            <person name="Yu Q."/>
            <person name="Liu Y."/>
            <person name="Xiang H."/>
            <person name="Wang N."/>
            <person name="Wu K."/>
            <person name="Yang C."/>
            <person name="Zhou Q."/>
            <person name="Liao X."/>
            <person name="Yang L."/>
            <person name="Hu Q."/>
            <person name="Zhang J."/>
            <person name="Meng L."/>
            <person name="Jin L."/>
            <person name="Tian Y."/>
            <person name="Lian J."/>
            <person name="Yang J."/>
            <person name="Miao G."/>
            <person name="Liu S."/>
            <person name="Liang Z."/>
            <person name="Yan F."/>
            <person name="Li Y."/>
            <person name="Sun B."/>
            <person name="Zhang H."/>
            <person name="Zhang J."/>
            <person name="Zhu Y."/>
            <person name="Du M."/>
            <person name="Zhao Y."/>
            <person name="Schartl M."/>
            <person name="Tang Q."/>
            <person name="Wang J."/>
        </authorList>
    </citation>
    <scope>NUCLEOTIDE SEQUENCE</scope>
</reference>
<protein>
    <recommendedName>
        <fullName evidence="9">Pseudouridine-5'-phosphatase</fullName>
        <ecNumber evidence="8">3.1.3.96</ecNumber>
    </recommendedName>
    <alternativeName>
        <fullName evidence="10">Haloacid dehalogenase-like hydrolase domain-containing protein 1</fullName>
    </alternativeName>
    <alternativeName>
        <fullName evidence="11">Haloacid dehalogenase-like hydrolase domain-containing protein 1A</fullName>
    </alternativeName>
    <alternativeName>
        <fullName evidence="12">Pseudouridine-5'-monophosphatase</fullName>
    </alternativeName>
</protein>
<proteinExistence type="inferred from homology"/>
<keyword evidence="5" id="KW-0460">Magnesium</keyword>
<dbReference type="PANTHER" id="PTHR18901:SF38">
    <property type="entry name" value="PSEUDOURIDINE-5'-PHOSPHATASE"/>
    <property type="match status" value="1"/>
</dbReference>
<dbReference type="CDD" id="cd07529">
    <property type="entry name" value="HAD_AtGPP-like"/>
    <property type="match status" value="1"/>
</dbReference>
<dbReference type="InterPro" id="IPR006439">
    <property type="entry name" value="HAD-SF_hydro_IA"/>
</dbReference>
<dbReference type="GO" id="GO:0046872">
    <property type="term" value="F:metal ion binding"/>
    <property type="evidence" value="ECO:0007669"/>
    <property type="project" value="UniProtKB-KW"/>
</dbReference>
<comment type="function">
    <text evidence="7">Dephosphorylates pseudouridine 5'-phosphate, a potential intermediate in rRNA degradation. Pseudouridine is then excreted intact in urine.</text>
</comment>
<dbReference type="EC" id="3.1.3.96" evidence="8"/>
<evidence type="ECO:0000256" key="10">
    <source>
        <dbReference type="ARBA" id="ARBA00075025"/>
    </source>
</evidence>
<keyword evidence="3" id="KW-0479">Metal-binding</keyword>
<dbReference type="FunFam" id="1.10.150.240:FF:000001">
    <property type="entry name" value="Haloacid dehalogenase-like hydrolase domain"/>
    <property type="match status" value="1"/>
</dbReference>
<dbReference type="Gene3D" id="3.40.50.1000">
    <property type="entry name" value="HAD superfamily/HAD-like"/>
    <property type="match status" value="1"/>
</dbReference>
<keyword evidence="4" id="KW-0378">Hydrolase</keyword>
<comment type="cofactor">
    <cofactor evidence="1">
        <name>Mg(2+)</name>
        <dbReference type="ChEBI" id="CHEBI:18420"/>
    </cofactor>
</comment>
<evidence type="ECO:0000256" key="12">
    <source>
        <dbReference type="ARBA" id="ARBA00083904"/>
    </source>
</evidence>
<comment type="catalytic activity">
    <reaction evidence="6">
        <text>psi-UMP + H2O = pseudouridine + phosphate</text>
        <dbReference type="Rhea" id="RHEA:10944"/>
        <dbReference type="ChEBI" id="CHEBI:15377"/>
        <dbReference type="ChEBI" id="CHEBI:17802"/>
        <dbReference type="ChEBI" id="CHEBI:43474"/>
        <dbReference type="ChEBI" id="CHEBI:58380"/>
        <dbReference type="EC" id="3.1.3.96"/>
    </reaction>
</comment>
<comment type="similarity">
    <text evidence="2">Belongs to the HAD-like hydrolase superfamily. CbbY/CbbZ/Gph/YieH family.</text>
</comment>
<organism evidence="13 14">
    <name type="scientific">Cynoglossus semilaevis</name>
    <name type="common">Tongue sole</name>
    <dbReference type="NCBI Taxonomy" id="244447"/>
    <lineage>
        <taxon>Eukaryota</taxon>
        <taxon>Metazoa</taxon>
        <taxon>Chordata</taxon>
        <taxon>Craniata</taxon>
        <taxon>Vertebrata</taxon>
        <taxon>Euteleostomi</taxon>
        <taxon>Actinopterygii</taxon>
        <taxon>Neopterygii</taxon>
        <taxon>Teleostei</taxon>
        <taxon>Neoteleostei</taxon>
        <taxon>Acanthomorphata</taxon>
        <taxon>Carangaria</taxon>
        <taxon>Pleuronectiformes</taxon>
        <taxon>Pleuronectoidei</taxon>
        <taxon>Cynoglossidae</taxon>
        <taxon>Cynoglossinae</taxon>
        <taxon>Cynoglossus</taxon>
    </lineage>
</organism>
<evidence type="ECO:0000256" key="8">
    <source>
        <dbReference type="ARBA" id="ARBA00066578"/>
    </source>
</evidence>
<name>A0A3P8W2E6_CYNSE</name>
<evidence type="ECO:0000313" key="14">
    <source>
        <dbReference type="Proteomes" id="UP000265120"/>
    </source>
</evidence>
<dbReference type="Pfam" id="PF13419">
    <property type="entry name" value="HAD_2"/>
    <property type="match status" value="1"/>
</dbReference>
<evidence type="ECO:0000256" key="11">
    <source>
        <dbReference type="ARBA" id="ARBA00075873"/>
    </source>
</evidence>
<dbReference type="PANTHER" id="PTHR18901">
    <property type="entry name" value="2-DEOXYGLUCOSE-6-PHOSPHATE PHOSPHATASE 2"/>
    <property type="match status" value="1"/>
</dbReference>
<dbReference type="AlphaFoldDB" id="A0A3P8W2E6"/>
<dbReference type="InterPro" id="IPR036412">
    <property type="entry name" value="HAD-like_sf"/>
</dbReference>
<evidence type="ECO:0000256" key="3">
    <source>
        <dbReference type="ARBA" id="ARBA00022723"/>
    </source>
</evidence>
<evidence type="ECO:0000256" key="5">
    <source>
        <dbReference type="ARBA" id="ARBA00022842"/>
    </source>
</evidence>
<evidence type="ECO:0000256" key="1">
    <source>
        <dbReference type="ARBA" id="ARBA00001946"/>
    </source>
</evidence>
<accession>A0A3P8W2E6</accession>
<dbReference type="InterPro" id="IPR041492">
    <property type="entry name" value="HAD_2"/>
</dbReference>
<reference evidence="13" key="3">
    <citation type="submission" date="2025-09" db="UniProtKB">
        <authorList>
            <consortium name="Ensembl"/>
        </authorList>
    </citation>
    <scope>IDENTIFICATION</scope>
</reference>
<keyword evidence="14" id="KW-1185">Reference proteome</keyword>
<sequence>MCTQHSALLYTERLYTVSFQEICDRFDKQYTWDVKSSVMGKKALEAAQIIKDRLELPMTAEELLAESRQIQEKIFPSAKLMPGVEKLVNHLQKHGIPIAVATSSAGVTFQLKTSRHKDFFALFNHIVLGDDPEVKNAKPQPDSFLVCARRFNPAASPEKCLVFEDAPNGVRAALAAGMQVVMIPDDNLDRSLTQEATLLLRSMEEFSPQLFGLPAYD</sequence>
<evidence type="ECO:0000256" key="7">
    <source>
        <dbReference type="ARBA" id="ARBA00056605"/>
    </source>
</evidence>
<dbReference type="SUPFAM" id="SSF56784">
    <property type="entry name" value="HAD-like"/>
    <property type="match status" value="1"/>
</dbReference>
<dbReference type="GO" id="GO:1990738">
    <property type="term" value="F:pseudouridine 5'-phosphatase activity"/>
    <property type="evidence" value="ECO:0007669"/>
    <property type="project" value="UniProtKB-EC"/>
</dbReference>
<dbReference type="NCBIfam" id="TIGR01509">
    <property type="entry name" value="HAD-SF-IA-v3"/>
    <property type="match status" value="1"/>
</dbReference>
<evidence type="ECO:0000256" key="6">
    <source>
        <dbReference type="ARBA" id="ARBA00052504"/>
    </source>
</evidence>
<dbReference type="Ensembl" id="ENSCSET00000020933.1">
    <property type="protein sequence ID" value="ENSCSEP00000020672.1"/>
    <property type="gene ID" value="ENSCSEG00000013188.1"/>
</dbReference>
<evidence type="ECO:0000313" key="13">
    <source>
        <dbReference type="Ensembl" id="ENSCSEP00000020672.1"/>
    </source>
</evidence>
<dbReference type="InterPro" id="IPR023198">
    <property type="entry name" value="PGP-like_dom2"/>
</dbReference>
<evidence type="ECO:0000256" key="4">
    <source>
        <dbReference type="ARBA" id="ARBA00022801"/>
    </source>
</evidence>
<dbReference type="InterPro" id="IPR023214">
    <property type="entry name" value="HAD_sf"/>
</dbReference>
<dbReference type="FunFam" id="3.40.50.1000:FF:000055">
    <property type="entry name" value="Haloacid dehalogenase-like hydrolase family protein"/>
    <property type="match status" value="1"/>
</dbReference>